<dbReference type="SUPFAM" id="SSF56801">
    <property type="entry name" value="Acetyl-CoA synthetase-like"/>
    <property type="match status" value="1"/>
</dbReference>
<evidence type="ECO:0000313" key="4">
    <source>
        <dbReference type="Proteomes" id="UP000003688"/>
    </source>
</evidence>
<dbReference type="Gene3D" id="3.40.50.12780">
    <property type="entry name" value="N-terminal domain of ligase-like"/>
    <property type="match status" value="1"/>
</dbReference>
<gene>
    <name evidence="3" type="ORF">Cflav_PD1323</name>
</gene>
<protein>
    <submittedName>
        <fullName evidence="3">Coenzyme F390 synthetase (FtsA-2)</fullName>
    </submittedName>
</protein>
<feature type="domain" description="AMP-dependent ligase C-terminal" evidence="2">
    <location>
        <begin position="341"/>
        <end position="427"/>
    </location>
</feature>
<reference evidence="3 4" key="1">
    <citation type="journal article" date="2011" name="J. Bacteriol.">
        <title>Genome sequence of 'Pedosphaera parvula' Ellin514, an aerobic Verrucomicrobial isolate from pasture soil.</title>
        <authorList>
            <person name="Kant R."/>
            <person name="van Passel M.W."/>
            <person name="Sangwan P."/>
            <person name="Palva A."/>
            <person name="Lucas S."/>
            <person name="Copeland A."/>
            <person name="Lapidus A."/>
            <person name="Glavina Del Rio T."/>
            <person name="Dalin E."/>
            <person name="Tice H."/>
            <person name="Bruce D."/>
            <person name="Goodwin L."/>
            <person name="Pitluck S."/>
            <person name="Chertkov O."/>
            <person name="Larimer F.W."/>
            <person name="Land M.L."/>
            <person name="Hauser L."/>
            <person name="Brettin T.S."/>
            <person name="Detter J.C."/>
            <person name="Han S."/>
            <person name="de Vos W.M."/>
            <person name="Janssen P.H."/>
            <person name="Smidt H."/>
        </authorList>
    </citation>
    <scope>NUCLEOTIDE SEQUENCE [LARGE SCALE GENOMIC DNA]</scope>
    <source>
        <strain evidence="3 4">Ellin514</strain>
    </source>
</reference>
<proteinExistence type="predicted"/>
<dbReference type="Pfam" id="PF00501">
    <property type="entry name" value="AMP-binding"/>
    <property type="match status" value="1"/>
</dbReference>
<dbReference type="Pfam" id="PF14535">
    <property type="entry name" value="AMP-binding_C_2"/>
    <property type="match status" value="1"/>
</dbReference>
<dbReference type="PANTHER" id="PTHR43845:SF1">
    <property type="entry name" value="BLR5969 PROTEIN"/>
    <property type="match status" value="1"/>
</dbReference>
<dbReference type="RefSeq" id="WP_007417873.1">
    <property type="nucleotide sequence ID" value="NZ_ABOX02000050.1"/>
</dbReference>
<accession>B9XPY7</accession>
<dbReference type="Gene3D" id="3.30.300.30">
    <property type="match status" value="1"/>
</dbReference>
<dbReference type="STRING" id="320771.Cflav_PD1323"/>
<dbReference type="EMBL" id="ABOX02000050">
    <property type="protein sequence ID" value="EEF58084.1"/>
    <property type="molecule type" value="Genomic_DNA"/>
</dbReference>
<dbReference type="InterPro" id="IPR045851">
    <property type="entry name" value="AMP-bd_C_sf"/>
</dbReference>
<sequence>MADGPHPSRAAIESSQLEQLRSLVAELFPGNAFYTEKYSAVSITFDIASLEDFSQRFPFTTKQELVANQQKHPPFGTNLTYPLSRYTRFHQTSGTSGTPLRCLDTQENWENMLESWIEVYRAAGVTNEDRIYFAFSFGPFIGFWMAFEAGTRLGALCIPGGSMSSAARIRAILDNGATVLCCTPTYAIRLAEVAAEEKMDLRQSKIKTIIVAGEPGGSIPATRARVAELWPGARMFDHHGMTEVGPVTYECPVHPCSLHIIESAYYAEFIDPPTGQPVAPGQVGELVLTTLARTGSPLLRYRTGDLVKRPLSTSSCACGRNELLLEGGILGRTDDMIVVRGVNVYPSAVEAIIRNCKSISEYRVQISHSQALAEMHIQVEFYPDSKDSAALVASLEKNFETDLALRVPITAVPAGSLPRFEMKAKRWVSIQ</sequence>
<evidence type="ECO:0000313" key="3">
    <source>
        <dbReference type="EMBL" id="EEF58084.1"/>
    </source>
</evidence>
<dbReference type="InterPro" id="IPR000873">
    <property type="entry name" value="AMP-dep_synth/lig_dom"/>
</dbReference>
<evidence type="ECO:0000259" key="1">
    <source>
        <dbReference type="Pfam" id="PF00501"/>
    </source>
</evidence>
<name>B9XPY7_PEDPL</name>
<dbReference type="InterPro" id="IPR042099">
    <property type="entry name" value="ANL_N_sf"/>
</dbReference>
<dbReference type="OrthoDB" id="580775at2"/>
<feature type="domain" description="AMP-dependent synthetase/ligase" evidence="1">
    <location>
        <begin position="92"/>
        <end position="288"/>
    </location>
</feature>
<dbReference type="PANTHER" id="PTHR43845">
    <property type="entry name" value="BLR5969 PROTEIN"/>
    <property type="match status" value="1"/>
</dbReference>
<dbReference type="InterPro" id="IPR028154">
    <property type="entry name" value="AMP-dep_Lig_C"/>
</dbReference>
<comment type="caution">
    <text evidence="3">The sequence shown here is derived from an EMBL/GenBank/DDBJ whole genome shotgun (WGS) entry which is preliminary data.</text>
</comment>
<dbReference type="AlphaFoldDB" id="B9XPY7"/>
<evidence type="ECO:0000259" key="2">
    <source>
        <dbReference type="Pfam" id="PF14535"/>
    </source>
</evidence>
<organism evidence="3 4">
    <name type="scientific">Pedosphaera parvula (strain Ellin514)</name>
    <dbReference type="NCBI Taxonomy" id="320771"/>
    <lineage>
        <taxon>Bacteria</taxon>
        <taxon>Pseudomonadati</taxon>
        <taxon>Verrucomicrobiota</taxon>
        <taxon>Pedosphaerae</taxon>
        <taxon>Pedosphaerales</taxon>
        <taxon>Pedosphaeraceae</taxon>
        <taxon>Pedosphaera</taxon>
    </lineage>
</organism>
<dbReference type="Proteomes" id="UP000003688">
    <property type="component" value="Unassembled WGS sequence"/>
</dbReference>
<keyword evidence="4" id="KW-1185">Reference proteome</keyword>